<evidence type="ECO:0000256" key="9">
    <source>
        <dbReference type="PROSITE-ProRule" id="PRU00169"/>
    </source>
</evidence>
<dbReference type="RefSeq" id="WP_155680818.1">
    <property type="nucleotide sequence ID" value="NZ_WOAJ01000001.1"/>
</dbReference>
<dbReference type="Gene3D" id="3.40.190.10">
    <property type="entry name" value="Periplasmic binding protein-like II"/>
    <property type="match status" value="4"/>
</dbReference>
<keyword evidence="10" id="KW-0472">Membrane</keyword>
<feature type="chain" id="PRO_5025461334" description="histidine kinase" evidence="11">
    <location>
        <begin position="28"/>
        <end position="961"/>
    </location>
</feature>
<dbReference type="PANTHER" id="PTHR43047:SF72">
    <property type="entry name" value="OSMOSENSING HISTIDINE PROTEIN KINASE SLN1"/>
    <property type="match status" value="1"/>
</dbReference>
<keyword evidence="4" id="KW-0808">Transferase</keyword>
<evidence type="ECO:0000256" key="11">
    <source>
        <dbReference type="SAM" id="SignalP"/>
    </source>
</evidence>
<keyword evidence="6" id="KW-0547">Nucleotide-binding</keyword>
<evidence type="ECO:0000256" key="1">
    <source>
        <dbReference type="ARBA" id="ARBA00000085"/>
    </source>
</evidence>
<dbReference type="InterPro" id="IPR011006">
    <property type="entry name" value="CheY-like_superfamily"/>
</dbReference>
<dbReference type="InterPro" id="IPR036097">
    <property type="entry name" value="HisK_dim/P_sf"/>
</dbReference>
<dbReference type="GO" id="GO:0000155">
    <property type="term" value="F:phosphorelay sensor kinase activity"/>
    <property type="evidence" value="ECO:0007669"/>
    <property type="project" value="InterPro"/>
</dbReference>
<organism evidence="14">
    <name type="scientific">Pseudomonas aeruginosa</name>
    <dbReference type="NCBI Taxonomy" id="287"/>
    <lineage>
        <taxon>Bacteria</taxon>
        <taxon>Pseudomonadati</taxon>
        <taxon>Pseudomonadota</taxon>
        <taxon>Gammaproteobacteria</taxon>
        <taxon>Pseudomonadales</taxon>
        <taxon>Pseudomonadaceae</taxon>
        <taxon>Pseudomonas</taxon>
    </lineage>
</organism>
<dbReference type="CDD" id="cd13705">
    <property type="entry name" value="PBP2_BvgS_D1"/>
    <property type="match status" value="1"/>
</dbReference>
<keyword evidence="5 11" id="KW-0732">Signal</keyword>
<protein>
    <recommendedName>
        <fullName evidence="2">histidine kinase</fullName>
        <ecNumber evidence="2">2.7.13.3</ecNumber>
    </recommendedName>
</protein>
<feature type="domain" description="Response regulatory" evidence="13">
    <location>
        <begin position="828"/>
        <end position="947"/>
    </location>
</feature>
<dbReference type="Gene3D" id="3.30.565.10">
    <property type="entry name" value="Histidine kinase-like ATPase, C-terminal domain"/>
    <property type="match status" value="1"/>
</dbReference>
<dbReference type="Pfam" id="PF00512">
    <property type="entry name" value="HisKA"/>
    <property type="match status" value="1"/>
</dbReference>
<dbReference type="SUPFAM" id="SSF53850">
    <property type="entry name" value="Periplasmic binding protein-like II"/>
    <property type="match status" value="2"/>
</dbReference>
<dbReference type="PROSITE" id="PS50110">
    <property type="entry name" value="RESPONSE_REGULATORY"/>
    <property type="match status" value="1"/>
</dbReference>
<dbReference type="InterPro" id="IPR001638">
    <property type="entry name" value="Solute-binding_3/MltF_N"/>
</dbReference>
<dbReference type="SMART" id="SM00062">
    <property type="entry name" value="PBPb"/>
    <property type="match status" value="2"/>
</dbReference>
<dbReference type="InterPro" id="IPR049870">
    <property type="entry name" value="BvgS-like_periplasmic1"/>
</dbReference>
<feature type="signal peptide" evidence="11">
    <location>
        <begin position="1"/>
        <end position="27"/>
    </location>
</feature>
<evidence type="ECO:0000313" key="14">
    <source>
        <dbReference type="EMBL" id="MUI56385.1"/>
    </source>
</evidence>
<dbReference type="FunFam" id="3.30.565.10:FF:000010">
    <property type="entry name" value="Sensor histidine kinase RcsC"/>
    <property type="match status" value="1"/>
</dbReference>
<name>A0A6A9JMI4_PSEAI</name>
<dbReference type="CDD" id="cd00082">
    <property type="entry name" value="HisKA"/>
    <property type="match status" value="1"/>
</dbReference>
<comment type="catalytic activity">
    <reaction evidence="1">
        <text>ATP + protein L-histidine = ADP + protein N-phospho-L-histidine.</text>
        <dbReference type="EC" id="2.7.13.3"/>
    </reaction>
</comment>
<dbReference type="CDD" id="cd16922">
    <property type="entry name" value="HATPase_EvgS-ArcB-TorS-like"/>
    <property type="match status" value="1"/>
</dbReference>
<proteinExistence type="predicted"/>
<dbReference type="PRINTS" id="PR00344">
    <property type="entry name" value="BCTRLSENSOR"/>
</dbReference>
<sequence>MPKPAWLITAASFSLFMLLLVTPCAHAEVVSLAGRMATNARPWLRDADGRSLERRPPLRVGIAALDYPPLSISYANRFQGITADYLALIFREAPQVHVFSSRLAALSALKRGEIDLLGTGSESEARENGLLASESYLPDSPVLVTSDGKAFDAQKPGTVLGVVSGYLPEQKILDAYPNSSLHLFDSPQRALEALTLGDLDAVIGDAVSSHYLIHTHYLLNLRIEKFAPIDSSGFRFLLRPDSAELKAIIDRALPPIAARYGEEMLNSWSAGHRLHFSEPHVTLTPAEQRWLDAHPQVPVVVNHSLGALGQLGPDQELSGIGRDYLELISERSGLHFTYIGAENSVDAWKLLRSGQALLSPAVPPVDQFDLGFDVLPPYLRSSIVLMSGGNKGTVMRRLSDLNGKVLATGKGYFLAELIRRDYPDIRLRLYPNFVEAMRSVDLGQSDAYISSDYTGRYLSAQYFSNRVKVSGILEDLPVAIGIGLVKNQPELKSILEKAQLAIAPEDVAKIVQGWEPRFARGEANFWRDYRTRILQFGGLLVVLVGISLIWAFYLMRQIRKTRQAEEQAATANQAKSVFLSTMSHEIRTPLNAIIGLQQIALLKARRGVADPGSLSVAQEAAQSLLLLLGNVLDLSRIESGKIDSSPEPVVLKDLIEGIVPLVAGLATQKKLTLELKLDGDIDQWVLMDPLHFKQVLFNLLSNAIKFTEHGGVRVDASARRQGERLFLNLDVIDTGIGISPADQKKLFKPFTQVGPSSSEHTGGSGLGLNISRRLVHLIGGQISLNSVPGEGSRFSVSLDLPLCPPPEEQAGATPDMAMATLRETCHLSVLVAEDHPFNRLTLSMQLESLGHRVTTAEDGREALERWRDNEFDTLITDVMMPRMNGFELMKQVREEETRHGRRRCQIIALTASAESEAMQRCLAAGADQVLFKPTTLEALAPALNAGCPPASAATVDDGQAR</sequence>
<dbReference type="InterPro" id="IPR004358">
    <property type="entry name" value="Sig_transdc_His_kin-like_C"/>
</dbReference>
<dbReference type="Gene3D" id="1.10.287.130">
    <property type="match status" value="1"/>
</dbReference>
<accession>A0A6A9JMI4</accession>
<keyword evidence="7" id="KW-0418">Kinase</keyword>
<dbReference type="Pfam" id="PF00072">
    <property type="entry name" value="Response_reg"/>
    <property type="match status" value="1"/>
</dbReference>
<dbReference type="SMART" id="SM00387">
    <property type="entry name" value="HATPase_c"/>
    <property type="match status" value="1"/>
</dbReference>
<dbReference type="Gene3D" id="3.40.50.2300">
    <property type="match status" value="1"/>
</dbReference>
<dbReference type="InterPro" id="IPR001789">
    <property type="entry name" value="Sig_transdc_resp-reg_receiver"/>
</dbReference>
<evidence type="ECO:0000256" key="7">
    <source>
        <dbReference type="ARBA" id="ARBA00022777"/>
    </source>
</evidence>
<evidence type="ECO:0000256" key="8">
    <source>
        <dbReference type="ARBA" id="ARBA00023012"/>
    </source>
</evidence>
<keyword evidence="8" id="KW-0902">Two-component regulatory system</keyword>
<dbReference type="EC" id="2.7.13.3" evidence="2"/>
<dbReference type="InterPro" id="IPR005467">
    <property type="entry name" value="His_kinase_dom"/>
</dbReference>
<gene>
    <name evidence="14" type="ORF">GNQ20_00990</name>
</gene>
<dbReference type="GO" id="GO:0005886">
    <property type="term" value="C:plasma membrane"/>
    <property type="evidence" value="ECO:0007669"/>
    <property type="project" value="UniProtKB-SubCell"/>
</dbReference>
<dbReference type="InterPro" id="IPR049871">
    <property type="entry name" value="BvgS-like_periplasmic2"/>
</dbReference>
<reference evidence="14" key="1">
    <citation type="submission" date="2019-11" db="EMBL/GenBank/DDBJ databases">
        <title>Genomes of ocular Pseudomonas aeruginosa isolates.</title>
        <authorList>
            <person name="Khan M."/>
            <person name="Rice S.A."/>
            <person name="Willcox M.D.P."/>
            <person name="Stapleton F."/>
        </authorList>
    </citation>
    <scope>NUCLEOTIDE SEQUENCE</scope>
    <source>
        <strain evidence="14">PA206</strain>
    </source>
</reference>
<evidence type="ECO:0000259" key="13">
    <source>
        <dbReference type="PROSITE" id="PS50110"/>
    </source>
</evidence>
<dbReference type="AlphaFoldDB" id="A0A6A9JMI4"/>
<keyword evidence="10" id="KW-0812">Transmembrane</keyword>
<dbReference type="GO" id="GO:0009927">
    <property type="term" value="F:histidine phosphotransfer kinase activity"/>
    <property type="evidence" value="ECO:0007669"/>
    <property type="project" value="TreeGrafter"/>
</dbReference>
<dbReference type="InterPro" id="IPR003661">
    <property type="entry name" value="HisK_dim/P_dom"/>
</dbReference>
<comment type="caution">
    <text evidence="14">The sequence shown here is derived from an EMBL/GenBank/DDBJ whole genome shotgun (WGS) entry which is preliminary data.</text>
</comment>
<evidence type="ECO:0000256" key="5">
    <source>
        <dbReference type="ARBA" id="ARBA00022729"/>
    </source>
</evidence>
<keyword evidence="10" id="KW-1133">Transmembrane helix</keyword>
<evidence type="ECO:0000256" key="10">
    <source>
        <dbReference type="SAM" id="Phobius"/>
    </source>
</evidence>
<dbReference type="CDD" id="cd17546">
    <property type="entry name" value="REC_hyHK_CKI1_RcsC-like"/>
    <property type="match status" value="1"/>
</dbReference>
<evidence type="ECO:0000256" key="4">
    <source>
        <dbReference type="ARBA" id="ARBA00022679"/>
    </source>
</evidence>
<dbReference type="SUPFAM" id="SSF52172">
    <property type="entry name" value="CheY-like"/>
    <property type="match status" value="1"/>
</dbReference>
<dbReference type="InterPro" id="IPR003594">
    <property type="entry name" value="HATPase_dom"/>
</dbReference>
<feature type="transmembrane region" description="Helical" evidence="10">
    <location>
        <begin position="533"/>
        <end position="553"/>
    </location>
</feature>
<dbReference type="SMART" id="SM00448">
    <property type="entry name" value="REC"/>
    <property type="match status" value="1"/>
</dbReference>
<dbReference type="GO" id="GO:0005524">
    <property type="term" value="F:ATP binding"/>
    <property type="evidence" value="ECO:0007669"/>
    <property type="project" value="UniProtKB-KW"/>
</dbReference>
<evidence type="ECO:0000256" key="6">
    <source>
        <dbReference type="ARBA" id="ARBA00022741"/>
    </source>
</evidence>
<evidence type="ECO:0000256" key="2">
    <source>
        <dbReference type="ARBA" id="ARBA00012438"/>
    </source>
</evidence>
<evidence type="ECO:0000259" key="12">
    <source>
        <dbReference type="PROSITE" id="PS50109"/>
    </source>
</evidence>
<feature type="modified residue" description="4-aspartylphosphate" evidence="9">
    <location>
        <position position="877"/>
    </location>
</feature>
<dbReference type="InterPro" id="IPR036890">
    <property type="entry name" value="HATPase_C_sf"/>
</dbReference>
<dbReference type="Pfam" id="PF02518">
    <property type="entry name" value="HATPase_c"/>
    <property type="match status" value="1"/>
</dbReference>
<dbReference type="PANTHER" id="PTHR43047">
    <property type="entry name" value="TWO-COMPONENT HISTIDINE PROTEIN KINASE"/>
    <property type="match status" value="1"/>
</dbReference>
<dbReference type="SMART" id="SM00388">
    <property type="entry name" value="HisKA"/>
    <property type="match status" value="1"/>
</dbReference>
<dbReference type="CDD" id="cd13707">
    <property type="entry name" value="PBP2_BvgS_D2"/>
    <property type="match status" value="1"/>
</dbReference>
<dbReference type="EMBL" id="WOAJ01000001">
    <property type="protein sequence ID" value="MUI56385.1"/>
    <property type="molecule type" value="Genomic_DNA"/>
</dbReference>
<keyword evidence="3 9" id="KW-0597">Phosphoprotein</keyword>
<dbReference type="SUPFAM" id="SSF55874">
    <property type="entry name" value="ATPase domain of HSP90 chaperone/DNA topoisomerase II/histidine kinase"/>
    <property type="match status" value="1"/>
</dbReference>
<evidence type="ECO:0000256" key="3">
    <source>
        <dbReference type="ARBA" id="ARBA00022553"/>
    </source>
</evidence>
<feature type="domain" description="Histidine kinase" evidence="12">
    <location>
        <begin position="581"/>
        <end position="802"/>
    </location>
</feature>
<dbReference type="SUPFAM" id="SSF47384">
    <property type="entry name" value="Homodimeric domain of signal transducing histidine kinase"/>
    <property type="match status" value="1"/>
</dbReference>
<dbReference type="PROSITE" id="PS50109">
    <property type="entry name" value="HIS_KIN"/>
    <property type="match status" value="1"/>
</dbReference>